<keyword evidence="3" id="KW-1185">Reference proteome</keyword>
<dbReference type="AlphaFoldDB" id="A0AA39MZ95"/>
<organism evidence="2 3">
    <name type="scientific">Armillaria tabescens</name>
    <name type="common">Ringless honey mushroom</name>
    <name type="synonym">Agaricus tabescens</name>
    <dbReference type="NCBI Taxonomy" id="1929756"/>
    <lineage>
        <taxon>Eukaryota</taxon>
        <taxon>Fungi</taxon>
        <taxon>Dikarya</taxon>
        <taxon>Basidiomycota</taxon>
        <taxon>Agaricomycotina</taxon>
        <taxon>Agaricomycetes</taxon>
        <taxon>Agaricomycetidae</taxon>
        <taxon>Agaricales</taxon>
        <taxon>Marasmiineae</taxon>
        <taxon>Physalacriaceae</taxon>
        <taxon>Desarmillaria</taxon>
    </lineage>
</organism>
<sequence length="166" mass="18344">MALEEKIDAILSKSRAKIPDTVAYHTRTQLRSEYPSCSIEENEKESVNLPALPKPATGDSELNPPSRPAQTYSFTTTGHSCPRVESGQKIDVGWRKLLNGNARMVIIEDASYAHQNSAAEWDAKTIQLNGYMAQTRVVEPSLSVNLFFPRKSDLAGNNVAAARKRL</sequence>
<dbReference type="EMBL" id="JAUEPS010000033">
    <property type="protein sequence ID" value="KAK0451385.1"/>
    <property type="molecule type" value="Genomic_DNA"/>
</dbReference>
<evidence type="ECO:0000313" key="3">
    <source>
        <dbReference type="Proteomes" id="UP001175211"/>
    </source>
</evidence>
<accession>A0AA39MZ95</accession>
<dbReference type="RefSeq" id="XP_060327722.1">
    <property type="nucleotide sequence ID" value="XM_060469904.1"/>
</dbReference>
<proteinExistence type="predicted"/>
<evidence type="ECO:0000313" key="2">
    <source>
        <dbReference type="EMBL" id="KAK0451385.1"/>
    </source>
</evidence>
<feature type="compositionally biased region" description="Polar residues" evidence="1">
    <location>
        <begin position="68"/>
        <end position="79"/>
    </location>
</feature>
<feature type="region of interest" description="Disordered" evidence="1">
    <location>
        <begin position="36"/>
        <end position="80"/>
    </location>
</feature>
<dbReference type="Proteomes" id="UP001175211">
    <property type="component" value="Unassembled WGS sequence"/>
</dbReference>
<reference evidence="2" key="1">
    <citation type="submission" date="2023-06" db="EMBL/GenBank/DDBJ databases">
        <authorList>
            <consortium name="Lawrence Berkeley National Laboratory"/>
            <person name="Ahrendt S."/>
            <person name="Sahu N."/>
            <person name="Indic B."/>
            <person name="Wong-Bajracharya J."/>
            <person name="Merenyi Z."/>
            <person name="Ke H.-M."/>
            <person name="Monk M."/>
            <person name="Kocsube S."/>
            <person name="Drula E."/>
            <person name="Lipzen A."/>
            <person name="Balint B."/>
            <person name="Henrissat B."/>
            <person name="Andreopoulos B."/>
            <person name="Martin F.M."/>
            <person name="Harder C.B."/>
            <person name="Rigling D."/>
            <person name="Ford K.L."/>
            <person name="Foster G.D."/>
            <person name="Pangilinan J."/>
            <person name="Papanicolaou A."/>
            <person name="Barry K."/>
            <person name="LaButti K."/>
            <person name="Viragh M."/>
            <person name="Koriabine M."/>
            <person name="Yan M."/>
            <person name="Riley R."/>
            <person name="Champramary S."/>
            <person name="Plett K.L."/>
            <person name="Tsai I.J."/>
            <person name="Slot J."/>
            <person name="Sipos G."/>
            <person name="Plett J."/>
            <person name="Nagy L.G."/>
            <person name="Grigoriev I.V."/>
        </authorList>
    </citation>
    <scope>NUCLEOTIDE SEQUENCE</scope>
    <source>
        <strain evidence="2">CCBAS 213</strain>
    </source>
</reference>
<comment type="caution">
    <text evidence="2">The sequence shown here is derived from an EMBL/GenBank/DDBJ whole genome shotgun (WGS) entry which is preliminary data.</text>
</comment>
<protein>
    <submittedName>
        <fullName evidence="2">Uncharacterized protein</fullName>
    </submittedName>
</protein>
<name>A0AA39MZ95_ARMTA</name>
<dbReference type="GeneID" id="85353452"/>
<gene>
    <name evidence="2" type="ORF">EV420DRAFT_1482495</name>
</gene>
<evidence type="ECO:0000256" key="1">
    <source>
        <dbReference type="SAM" id="MobiDB-lite"/>
    </source>
</evidence>